<evidence type="ECO:0000313" key="2">
    <source>
        <dbReference type="EnsemblPlants" id="ONIVA01G13900.3"/>
    </source>
</evidence>
<sequence length="84" mass="9260">MYQVYSIKASRRHIRVVLAIYKTQKQPFLSGEERICGAHSSPAARMPTIPAPSPPRAPRAQLLRIPAANSPDRLSPSRSLQPAT</sequence>
<dbReference type="EnsemblPlants" id="ONIVA01G13900.3">
    <property type="protein sequence ID" value="ONIVA01G13900.3"/>
    <property type="gene ID" value="ONIVA01G13900"/>
</dbReference>
<dbReference type="AlphaFoldDB" id="A0A0E0FK70"/>
<feature type="region of interest" description="Disordered" evidence="1">
    <location>
        <begin position="39"/>
        <end position="84"/>
    </location>
</feature>
<keyword evidence="3" id="KW-1185">Reference proteome</keyword>
<dbReference type="Proteomes" id="UP000006591">
    <property type="component" value="Chromosome 1"/>
</dbReference>
<dbReference type="HOGENOM" id="CLU_2531298_0_0_1"/>
<reference evidence="2" key="2">
    <citation type="submission" date="2018-04" db="EMBL/GenBank/DDBJ databases">
        <title>OnivRS2 (Oryza nivara Reference Sequence Version 2).</title>
        <authorList>
            <person name="Zhang J."/>
            <person name="Kudrna D."/>
            <person name="Lee S."/>
            <person name="Talag J."/>
            <person name="Rajasekar S."/>
            <person name="Welchert J."/>
            <person name="Hsing Y.-I."/>
            <person name="Wing R.A."/>
        </authorList>
    </citation>
    <scope>NUCLEOTIDE SEQUENCE [LARGE SCALE GENOMIC DNA]</scope>
</reference>
<dbReference type="Gramene" id="ONIVA01G13900.3">
    <property type="protein sequence ID" value="ONIVA01G13900.3"/>
    <property type="gene ID" value="ONIVA01G13900"/>
</dbReference>
<evidence type="ECO:0000313" key="3">
    <source>
        <dbReference type="Proteomes" id="UP000006591"/>
    </source>
</evidence>
<reference evidence="2" key="1">
    <citation type="submission" date="2015-04" db="UniProtKB">
        <authorList>
            <consortium name="EnsemblPlants"/>
        </authorList>
    </citation>
    <scope>IDENTIFICATION</scope>
    <source>
        <strain evidence="2">SL10</strain>
    </source>
</reference>
<protein>
    <submittedName>
        <fullName evidence="2">Uncharacterized protein</fullName>
    </submittedName>
</protein>
<evidence type="ECO:0000256" key="1">
    <source>
        <dbReference type="SAM" id="MobiDB-lite"/>
    </source>
</evidence>
<organism evidence="2">
    <name type="scientific">Oryza nivara</name>
    <name type="common">Indian wild rice</name>
    <name type="synonym">Oryza sativa f. spontanea</name>
    <dbReference type="NCBI Taxonomy" id="4536"/>
    <lineage>
        <taxon>Eukaryota</taxon>
        <taxon>Viridiplantae</taxon>
        <taxon>Streptophyta</taxon>
        <taxon>Embryophyta</taxon>
        <taxon>Tracheophyta</taxon>
        <taxon>Spermatophyta</taxon>
        <taxon>Magnoliopsida</taxon>
        <taxon>Liliopsida</taxon>
        <taxon>Poales</taxon>
        <taxon>Poaceae</taxon>
        <taxon>BOP clade</taxon>
        <taxon>Oryzoideae</taxon>
        <taxon>Oryzeae</taxon>
        <taxon>Oryzinae</taxon>
        <taxon>Oryza</taxon>
    </lineage>
</organism>
<accession>A0A0E0FK70</accession>
<feature type="compositionally biased region" description="Low complexity" evidence="1">
    <location>
        <begin position="58"/>
        <end position="68"/>
    </location>
</feature>
<name>A0A0E0FK70_ORYNI</name>
<proteinExistence type="predicted"/>